<evidence type="ECO:0000313" key="3">
    <source>
        <dbReference type="Proteomes" id="UP000053660"/>
    </source>
</evidence>
<dbReference type="PROSITE" id="PS51257">
    <property type="entry name" value="PROKAR_LIPOPROTEIN"/>
    <property type="match status" value="1"/>
</dbReference>
<name>A0A0B1T608_OESDE</name>
<gene>
    <name evidence="2" type="ORF">OESDEN_08921</name>
</gene>
<proteinExistence type="predicted"/>
<dbReference type="OrthoDB" id="5819952at2759"/>
<protein>
    <recommendedName>
        <fullName evidence="4">Secreted protein</fullName>
    </recommendedName>
</protein>
<accession>A0A0B1T608</accession>
<feature type="signal peptide" evidence="1">
    <location>
        <begin position="1"/>
        <end position="20"/>
    </location>
</feature>
<organism evidence="2 3">
    <name type="scientific">Oesophagostomum dentatum</name>
    <name type="common">Nodular worm</name>
    <dbReference type="NCBI Taxonomy" id="61180"/>
    <lineage>
        <taxon>Eukaryota</taxon>
        <taxon>Metazoa</taxon>
        <taxon>Ecdysozoa</taxon>
        <taxon>Nematoda</taxon>
        <taxon>Chromadorea</taxon>
        <taxon>Rhabditida</taxon>
        <taxon>Rhabditina</taxon>
        <taxon>Rhabditomorpha</taxon>
        <taxon>Strongyloidea</taxon>
        <taxon>Strongylidae</taxon>
        <taxon>Oesophagostomum</taxon>
    </lineage>
</organism>
<sequence length="82" mass="9200">MTATRAILLCIVLVIIQACADEGGRVVKQVAFNRHVPPAWRSSMRVRQVSGTDFQLQLFLPLPIKNLSPQKFSAHFQGKKHC</sequence>
<dbReference type="EMBL" id="KN552251">
    <property type="protein sequence ID" value="KHJ91222.1"/>
    <property type="molecule type" value="Genomic_DNA"/>
</dbReference>
<evidence type="ECO:0008006" key="4">
    <source>
        <dbReference type="Google" id="ProtNLM"/>
    </source>
</evidence>
<evidence type="ECO:0000313" key="2">
    <source>
        <dbReference type="EMBL" id="KHJ91222.1"/>
    </source>
</evidence>
<reference evidence="2 3" key="1">
    <citation type="submission" date="2014-03" db="EMBL/GenBank/DDBJ databases">
        <title>Draft genome of the hookworm Oesophagostomum dentatum.</title>
        <authorList>
            <person name="Mitreva M."/>
        </authorList>
    </citation>
    <scope>NUCLEOTIDE SEQUENCE [LARGE SCALE GENOMIC DNA]</scope>
    <source>
        <strain evidence="2 3">OD-Hann</strain>
    </source>
</reference>
<feature type="chain" id="PRO_5002065606" description="Secreted protein" evidence="1">
    <location>
        <begin position="21"/>
        <end position="82"/>
    </location>
</feature>
<keyword evidence="1" id="KW-0732">Signal</keyword>
<dbReference type="Proteomes" id="UP000053660">
    <property type="component" value="Unassembled WGS sequence"/>
</dbReference>
<keyword evidence="3" id="KW-1185">Reference proteome</keyword>
<evidence type="ECO:0000256" key="1">
    <source>
        <dbReference type="SAM" id="SignalP"/>
    </source>
</evidence>
<dbReference type="AlphaFoldDB" id="A0A0B1T608"/>